<evidence type="ECO:0000256" key="9">
    <source>
        <dbReference type="HAMAP-Rule" id="MF_00161"/>
    </source>
</evidence>
<keyword evidence="3 9" id="KW-0645">Protease</keyword>
<dbReference type="AlphaFoldDB" id="A0A916NJJ7"/>
<keyword evidence="8 9" id="KW-0472">Membrane</keyword>
<dbReference type="PRINTS" id="PR00781">
    <property type="entry name" value="LIPOSIGPTASE"/>
</dbReference>
<dbReference type="KEGG" id="ptan:CRYO30217_03038"/>
<evidence type="ECO:0000313" key="12">
    <source>
        <dbReference type="Proteomes" id="UP000683507"/>
    </source>
</evidence>
<accession>A0A916NJJ7</accession>
<keyword evidence="7 9" id="KW-1133">Transmembrane helix</keyword>
<evidence type="ECO:0000256" key="8">
    <source>
        <dbReference type="ARBA" id="ARBA00023136"/>
    </source>
</evidence>
<comment type="pathway">
    <text evidence="9">Protein modification; lipoprotein biosynthesis (signal peptide cleavage).</text>
</comment>
<dbReference type="GO" id="GO:0004190">
    <property type="term" value="F:aspartic-type endopeptidase activity"/>
    <property type="evidence" value="ECO:0007669"/>
    <property type="project" value="UniProtKB-UniRule"/>
</dbReference>
<evidence type="ECO:0000256" key="4">
    <source>
        <dbReference type="ARBA" id="ARBA00022692"/>
    </source>
</evidence>
<keyword evidence="12" id="KW-1185">Reference proteome</keyword>
<comment type="caution">
    <text evidence="9">Lacks conserved residue(s) required for the propagation of feature annotation.</text>
</comment>
<evidence type="ECO:0000256" key="7">
    <source>
        <dbReference type="ARBA" id="ARBA00022989"/>
    </source>
</evidence>
<protein>
    <recommendedName>
        <fullName evidence="9">Lipoprotein signal peptidase</fullName>
        <ecNumber evidence="9">3.4.23.36</ecNumber>
    </recommendedName>
    <alternativeName>
        <fullName evidence="9">Prolipoprotein signal peptidase</fullName>
    </alternativeName>
    <alternativeName>
        <fullName evidence="9">Signal peptidase II</fullName>
        <shortName evidence="9">SPase II</shortName>
    </alternativeName>
</protein>
<keyword evidence="6 9" id="KW-0378">Hydrolase</keyword>
<comment type="catalytic activity">
    <reaction evidence="9">
        <text>Release of signal peptides from bacterial membrane prolipoproteins. Hydrolyzes -Xaa-Yaa-Zaa-|-(S,diacylglyceryl)Cys-, in which Xaa is hydrophobic (preferably Leu), and Yaa (Ala or Ser) and Zaa (Gly or Ala) have small, neutral side chains.</text>
        <dbReference type="EC" id="3.4.23.36"/>
    </reaction>
</comment>
<evidence type="ECO:0000313" key="11">
    <source>
        <dbReference type="EMBL" id="CAG5086189.1"/>
    </source>
</evidence>
<dbReference type="Proteomes" id="UP000683507">
    <property type="component" value="Chromosome"/>
</dbReference>
<comment type="subcellular location">
    <subcellularLocation>
        <location evidence="9">Cell membrane</location>
        <topology evidence="9">Multi-pass membrane protein</topology>
    </subcellularLocation>
</comment>
<dbReference type="HAMAP" id="MF_00161">
    <property type="entry name" value="LspA"/>
    <property type="match status" value="1"/>
</dbReference>
<feature type="transmembrane region" description="Helical" evidence="9">
    <location>
        <begin position="173"/>
        <end position="195"/>
    </location>
</feature>
<dbReference type="GO" id="GO:0006508">
    <property type="term" value="P:proteolysis"/>
    <property type="evidence" value="ECO:0007669"/>
    <property type="project" value="UniProtKB-KW"/>
</dbReference>
<sequence length="215" mass="23893">MRTALITIIVTLVLDQWLKLWVKANAAIGDVIFEAGILKFQFIENPGMAFGWELGGLWGKLLLSSFRIIAIIAIAFVIRNLVENKAHKGLVFSVALVFAGAVGNLLDSAFYGLMFDQGTTWNPEINKWVGYAGEAQMNFEGYAGMLQGCVVDMIYFEFYWPDWMPFGLGGSEVFPPIFNVADVAVSTGVITMLVFNKRFFGEGKGDFSVFKRKKS</sequence>
<evidence type="ECO:0000256" key="5">
    <source>
        <dbReference type="ARBA" id="ARBA00022750"/>
    </source>
</evidence>
<evidence type="ECO:0000256" key="2">
    <source>
        <dbReference type="ARBA" id="ARBA00022475"/>
    </source>
</evidence>
<feature type="transmembrane region" description="Helical" evidence="9">
    <location>
        <begin position="57"/>
        <end position="78"/>
    </location>
</feature>
<gene>
    <name evidence="9 11" type="primary">lspA</name>
    <name evidence="11" type="ORF">CRYO30217_03038</name>
</gene>
<dbReference type="RefSeq" id="WP_258543230.1">
    <property type="nucleotide sequence ID" value="NZ_OU015584.1"/>
</dbReference>
<dbReference type="PANTHER" id="PTHR33695">
    <property type="entry name" value="LIPOPROTEIN SIGNAL PEPTIDASE"/>
    <property type="match status" value="1"/>
</dbReference>
<keyword evidence="2 9" id="KW-1003">Cell membrane</keyword>
<name>A0A916NJJ7_9FLAO</name>
<evidence type="ECO:0000256" key="1">
    <source>
        <dbReference type="ARBA" id="ARBA00006139"/>
    </source>
</evidence>
<dbReference type="EMBL" id="OU015584">
    <property type="protein sequence ID" value="CAG5086189.1"/>
    <property type="molecule type" value="Genomic_DNA"/>
</dbReference>
<dbReference type="GO" id="GO:0005886">
    <property type="term" value="C:plasma membrane"/>
    <property type="evidence" value="ECO:0007669"/>
    <property type="project" value="UniProtKB-SubCell"/>
</dbReference>
<proteinExistence type="inferred from homology"/>
<comment type="function">
    <text evidence="9">This protein specifically catalyzes the removal of signal peptides from prolipoproteins.</text>
</comment>
<organism evidence="11 12">
    <name type="scientific">Parvicella tangerina</name>
    <dbReference type="NCBI Taxonomy" id="2829795"/>
    <lineage>
        <taxon>Bacteria</taxon>
        <taxon>Pseudomonadati</taxon>
        <taxon>Bacteroidota</taxon>
        <taxon>Flavobacteriia</taxon>
        <taxon>Flavobacteriales</taxon>
        <taxon>Parvicellaceae</taxon>
        <taxon>Parvicella</taxon>
    </lineage>
</organism>
<feature type="active site" evidence="9">
    <location>
        <position position="182"/>
    </location>
</feature>
<dbReference type="Pfam" id="PF01252">
    <property type="entry name" value="Peptidase_A8"/>
    <property type="match status" value="1"/>
</dbReference>
<evidence type="ECO:0000256" key="6">
    <source>
        <dbReference type="ARBA" id="ARBA00022801"/>
    </source>
</evidence>
<dbReference type="PANTHER" id="PTHR33695:SF1">
    <property type="entry name" value="LIPOPROTEIN SIGNAL PEPTIDASE"/>
    <property type="match status" value="1"/>
</dbReference>
<keyword evidence="11" id="KW-0449">Lipoprotein</keyword>
<comment type="similarity">
    <text evidence="1 9 10">Belongs to the peptidase A8 family.</text>
</comment>
<feature type="transmembrane region" description="Helical" evidence="9">
    <location>
        <begin position="90"/>
        <end position="113"/>
    </location>
</feature>
<keyword evidence="4 9" id="KW-0812">Transmembrane</keyword>
<dbReference type="EC" id="3.4.23.36" evidence="9"/>
<keyword evidence="5 9" id="KW-0064">Aspartyl protease</keyword>
<evidence type="ECO:0000256" key="3">
    <source>
        <dbReference type="ARBA" id="ARBA00022670"/>
    </source>
</evidence>
<feature type="active site" evidence="9">
    <location>
        <position position="152"/>
    </location>
</feature>
<evidence type="ECO:0000256" key="10">
    <source>
        <dbReference type="RuleBase" id="RU004181"/>
    </source>
</evidence>
<reference evidence="11" key="1">
    <citation type="submission" date="2021-04" db="EMBL/GenBank/DDBJ databases">
        <authorList>
            <person name="Rodrigo-Torres L."/>
            <person name="Arahal R. D."/>
            <person name="Lucena T."/>
        </authorList>
    </citation>
    <scope>NUCLEOTIDE SEQUENCE</scope>
    <source>
        <strain evidence="11">AS29M-1</strain>
    </source>
</reference>
<dbReference type="InterPro" id="IPR001872">
    <property type="entry name" value="Peptidase_A8"/>
</dbReference>